<dbReference type="InterPro" id="IPR026961">
    <property type="entry name" value="PGG_dom"/>
</dbReference>
<proteinExistence type="predicted"/>
<evidence type="ECO:0000256" key="3">
    <source>
        <dbReference type="ARBA" id="ARBA00022737"/>
    </source>
</evidence>
<dbReference type="SUPFAM" id="SSF48403">
    <property type="entry name" value="Ankyrin repeat"/>
    <property type="match status" value="1"/>
</dbReference>
<feature type="repeat" description="ANK" evidence="7">
    <location>
        <begin position="115"/>
        <end position="141"/>
    </location>
</feature>
<comment type="subcellular location">
    <subcellularLocation>
        <location evidence="1">Membrane</location>
        <topology evidence="1">Multi-pass membrane protein</topology>
    </subcellularLocation>
</comment>
<keyword evidence="3" id="KW-0677">Repeat</keyword>
<keyword evidence="6 8" id="KW-0472">Membrane</keyword>
<evidence type="ECO:0000313" key="10">
    <source>
        <dbReference type="EMBL" id="KDP40727.1"/>
    </source>
</evidence>
<evidence type="ECO:0000259" key="9">
    <source>
        <dbReference type="Pfam" id="PF13962"/>
    </source>
</evidence>
<dbReference type="InterPro" id="IPR036770">
    <property type="entry name" value="Ankyrin_rpt-contain_sf"/>
</dbReference>
<feature type="transmembrane region" description="Helical" evidence="8">
    <location>
        <begin position="392"/>
        <end position="414"/>
    </location>
</feature>
<dbReference type="SMART" id="SM00248">
    <property type="entry name" value="ANK"/>
    <property type="match status" value="5"/>
</dbReference>
<evidence type="ECO:0000256" key="7">
    <source>
        <dbReference type="PROSITE-ProRule" id="PRU00023"/>
    </source>
</evidence>
<dbReference type="GO" id="GO:0005886">
    <property type="term" value="C:plasma membrane"/>
    <property type="evidence" value="ECO:0007669"/>
    <property type="project" value="TreeGrafter"/>
</dbReference>
<evidence type="ECO:0000256" key="4">
    <source>
        <dbReference type="ARBA" id="ARBA00022989"/>
    </source>
</evidence>
<dbReference type="STRING" id="180498.A0A067KX86"/>
<sequence>MELVRNNYREDPTVLLYEAAISGCVTTLNTLIQKDRLILNKVSLTSLTETPLHISALLGHLDFTIAILEKCPKMVFEQDSLLRLPLHLASAEGHTQIIKALLLQDKTACLARDEDGRIPLHLAAMRGRVEVIQELVRASSESTFEALDGDTVFHLCIKYNHLEAFKLLVTFINGDEILNIGNQDGNSILHLAAMLKQLETLRYLLSLPTVKVKANALNGMGLTALDLLDQCPRDFKSLQIQDILIKAGIRIAAELISSNNTLPPEPQQPRAIALASTAEMKRSRFEKCMKHLQYNLEETRGALMIVATVIATMTFQAAMNPPGGVWQQDFVDVSGGSACNKSNICEAGTSVLAYAYPDRYIYYITSNSIAFAASFTVIALIVGGFPLKNKFCVWLLAQAIKITLLFLLVSYVTGMLIVTPSRYREKMANMDSKVIGVSALVISFSDIIELIRFAVWTVKKLRKFWHKMKNENRAEERHAV</sequence>
<dbReference type="AlphaFoldDB" id="A0A067KX86"/>
<dbReference type="PROSITE" id="PS50297">
    <property type="entry name" value="ANK_REP_REGION"/>
    <property type="match status" value="1"/>
</dbReference>
<dbReference type="PANTHER" id="PTHR24186">
    <property type="entry name" value="PROTEIN PHOSPHATASE 1 REGULATORY SUBUNIT"/>
    <property type="match status" value="1"/>
</dbReference>
<name>A0A067KX86_JATCU</name>
<dbReference type="OrthoDB" id="1585477at2759"/>
<feature type="transmembrane region" description="Helical" evidence="8">
    <location>
        <begin position="360"/>
        <end position="385"/>
    </location>
</feature>
<dbReference type="Proteomes" id="UP000027138">
    <property type="component" value="Unassembled WGS sequence"/>
</dbReference>
<evidence type="ECO:0000313" key="11">
    <source>
        <dbReference type="Proteomes" id="UP000027138"/>
    </source>
</evidence>
<organism evidence="10 11">
    <name type="scientific">Jatropha curcas</name>
    <name type="common">Barbados nut</name>
    <dbReference type="NCBI Taxonomy" id="180498"/>
    <lineage>
        <taxon>Eukaryota</taxon>
        <taxon>Viridiplantae</taxon>
        <taxon>Streptophyta</taxon>
        <taxon>Embryophyta</taxon>
        <taxon>Tracheophyta</taxon>
        <taxon>Spermatophyta</taxon>
        <taxon>Magnoliopsida</taxon>
        <taxon>eudicotyledons</taxon>
        <taxon>Gunneridae</taxon>
        <taxon>Pentapetalae</taxon>
        <taxon>rosids</taxon>
        <taxon>fabids</taxon>
        <taxon>Malpighiales</taxon>
        <taxon>Euphorbiaceae</taxon>
        <taxon>Crotonoideae</taxon>
        <taxon>Jatropheae</taxon>
        <taxon>Jatropha</taxon>
    </lineage>
</organism>
<feature type="transmembrane region" description="Helical" evidence="8">
    <location>
        <begin position="434"/>
        <end position="458"/>
    </location>
</feature>
<keyword evidence="5 7" id="KW-0040">ANK repeat</keyword>
<dbReference type="PANTHER" id="PTHR24186:SF37">
    <property type="entry name" value="PGG DOMAIN-CONTAINING PROTEIN"/>
    <property type="match status" value="1"/>
</dbReference>
<accession>A0A067KX86</accession>
<evidence type="ECO:0000256" key="8">
    <source>
        <dbReference type="SAM" id="Phobius"/>
    </source>
</evidence>
<feature type="domain" description="PGG" evidence="9">
    <location>
        <begin position="295"/>
        <end position="417"/>
    </location>
</feature>
<dbReference type="Pfam" id="PF12796">
    <property type="entry name" value="Ank_2"/>
    <property type="match status" value="2"/>
</dbReference>
<dbReference type="Pfam" id="PF13962">
    <property type="entry name" value="PGG"/>
    <property type="match status" value="1"/>
</dbReference>
<reference evidence="10 11" key="1">
    <citation type="journal article" date="2014" name="PLoS ONE">
        <title>Global Analysis of Gene Expression Profiles in Physic Nut (Jatropha curcas L.) Seedlings Exposed to Salt Stress.</title>
        <authorList>
            <person name="Zhang L."/>
            <person name="Zhang C."/>
            <person name="Wu P."/>
            <person name="Chen Y."/>
            <person name="Li M."/>
            <person name="Jiang H."/>
            <person name="Wu G."/>
        </authorList>
    </citation>
    <scope>NUCLEOTIDE SEQUENCE [LARGE SCALE GENOMIC DNA]</scope>
    <source>
        <strain evidence="11">cv. GZQX0401</strain>
        <tissue evidence="10">Young leaves</tissue>
    </source>
</reference>
<gene>
    <name evidence="10" type="ORF">JCGZ_24726</name>
</gene>
<keyword evidence="2 8" id="KW-0812">Transmembrane</keyword>
<dbReference type="InterPro" id="IPR002110">
    <property type="entry name" value="Ankyrin_rpt"/>
</dbReference>
<keyword evidence="11" id="KW-1185">Reference proteome</keyword>
<dbReference type="PROSITE" id="PS50088">
    <property type="entry name" value="ANK_REPEAT"/>
    <property type="match status" value="1"/>
</dbReference>
<evidence type="ECO:0000256" key="1">
    <source>
        <dbReference type="ARBA" id="ARBA00004141"/>
    </source>
</evidence>
<evidence type="ECO:0000256" key="2">
    <source>
        <dbReference type="ARBA" id="ARBA00022692"/>
    </source>
</evidence>
<protein>
    <recommendedName>
        <fullName evidence="9">PGG domain-containing protein</fullName>
    </recommendedName>
</protein>
<evidence type="ECO:0000256" key="6">
    <source>
        <dbReference type="ARBA" id="ARBA00023136"/>
    </source>
</evidence>
<keyword evidence="4 8" id="KW-1133">Transmembrane helix</keyword>
<evidence type="ECO:0000256" key="5">
    <source>
        <dbReference type="ARBA" id="ARBA00023043"/>
    </source>
</evidence>
<dbReference type="Gene3D" id="1.25.40.20">
    <property type="entry name" value="Ankyrin repeat-containing domain"/>
    <property type="match status" value="1"/>
</dbReference>
<dbReference type="EMBL" id="KK914327">
    <property type="protein sequence ID" value="KDP40727.1"/>
    <property type="molecule type" value="Genomic_DNA"/>
</dbReference>